<name>A0ABV8IYY6_9ACTN</name>
<dbReference type="InterPro" id="IPR036661">
    <property type="entry name" value="Luciferase-like_sf"/>
</dbReference>
<organism evidence="6 7">
    <name type="scientific">Actinoplanes subglobosus</name>
    <dbReference type="NCBI Taxonomy" id="1547892"/>
    <lineage>
        <taxon>Bacteria</taxon>
        <taxon>Bacillati</taxon>
        <taxon>Actinomycetota</taxon>
        <taxon>Actinomycetes</taxon>
        <taxon>Micromonosporales</taxon>
        <taxon>Micromonosporaceae</taxon>
        <taxon>Actinoplanes</taxon>
    </lineage>
</organism>
<dbReference type="SUPFAM" id="SSF51679">
    <property type="entry name" value="Bacterial luciferase-like"/>
    <property type="match status" value="1"/>
</dbReference>
<gene>
    <name evidence="6" type="ORF">ACFO0C_31685</name>
</gene>
<keyword evidence="7" id="KW-1185">Reference proteome</keyword>
<dbReference type="PANTHER" id="PTHR30011:SF16">
    <property type="entry name" value="C2H2 FINGER DOMAIN TRANSCRIPTION FACTOR (EUROFUNG)-RELATED"/>
    <property type="match status" value="1"/>
</dbReference>
<protein>
    <submittedName>
        <fullName evidence="6">LLM class flavin-dependent oxidoreductase</fullName>
    </submittedName>
</protein>
<dbReference type="Pfam" id="PF00296">
    <property type="entry name" value="Bac_luciferase"/>
    <property type="match status" value="1"/>
</dbReference>
<accession>A0ABV8IYY6</accession>
<dbReference type="EMBL" id="JBHSBL010000020">
    <property type="protein sequence ID" value="MFC4069509.1"/>
    <property type="molecule type" value="Genomic_DNA"/>
</dbReference>
<keyword evidence="2" id="KW-0288">FMN</keyword>
<dbReference type="InterPro" id="IPR011251">
    <property type="entry name" value="Luciferase-like_dom"/>
</dbReference>
<keyword evidence="4" id="KW-0503">Monooxygenase</keyword>
<evidence type="ECO:0000259" key="5">
    <source>
        <dbReference type="Pfam" id="PF00296"/>
    </source>
</evidence>
<dbReference type="Proteomes" id="UP001595867">
    <property type="component" value="Unassembled WGS sequence"/>
</dbReference>
<evidence type="ECO:0000313" key="6">
    <source>
        <dbReference type="EMBL" id="MFC4069509.1"/>
    </source>
</evidence>
<evidence type="ECO:0000256" key="4">
    <source>
        <dbReference type="ARBA" id="ARBA00023033"/>
    </source>
</evidence>
<proteinExistence type="predicted"/>
<keyword evidence="1" id="KW-0285">Flavoprotein</keyword>
<evidence type="ECO:0000256" key="2">
    <source>
        <dbReference type="ARBA" id="ARBA00022643"/>
    </source>
</evidence>
<dbReference type="InterPro" id="IPR051260">
    <property type="entry name" value="Diverse_substr_monoxygenases"/>
</dbReference>
<keyword evidence="3" id="KW-0560">Oxidoreductase</keyword>
<sequence length="287" mass="29653">MSLAVTVTIAVGDDPAVPSLAEAGVIADLAARLGVAALRLTDAALDPTVVAAYLAGRHPGIGYLPEVPTTHQAPYNVARRILSLDRATAGRIGVALLPGDGDEVSDQNRPTDATDPARRWAEYAHVLTRLWESFPREALIGDQENAIVADDTLIRRIDHEGTFYRVAGPLDGPSSVQGRPVIVADLGTLDLASVATSADVIVTGRPGGVDRGGAALFGRIAVGATTDPAALRDWAADHSLDGIELVPDGDVTAVLRAIVPHLISPAATPPPTLRAALGLSEPLAVLA</sequence>
<dbReference type="PANTHER" id="PTHR30011">
    <property type="entry name" value="ALKANESULFONATE MONOOXYGENASE-RELATED"/>
    <property type="match status" value="1"/>
</dbReference>
<evidence type="ECO:0000256" key="1">
    <source>
        <dbReference type="ARBA" id="ARBA00022630"/>
    </source>
</evidence>
<comment type="caution">
    <text evidence="6">The sequence shown here is derived from an EMBL/GenBank/DDBJ whole genome shotgun (WGS) entry which is preliminary data.</text>
</comment>
<dbReference type="RefSeq" id="WP_378070387.1">
    <property type="nucleotide sequence ID" value="NZ_JBHSBL010000020.1"/>
</dbReference>
<evidence type="ECO:0000313" key="7">
    <source>
        <dbReference type="Proteomes" id="UP001595867"/>
    </source>
</evidence>
<dbReference type="Gene3D" id="3.20.20.30">
    <property type="entry name" value="Luciferase-like domain"/>
    <property type="match status" value="1"/>
</dbReference>
<evidence type="ECO:0000256" key="3">
    <source>
        <dbReference type="ARBA" id="ARBA00023002"/>
    </source>
</evidence>
<reference evidence="7" key="1">
    <citation type="journal article" date="2019" name="Int. J. Syst. Evol. Microbiol.">
        <title>The Global Catalogue of Microorganisms (GCM) 10K type strain sequencing project: providing services to taxonomists for standard genome sequencing and annotation.</title>
        <authorList>
            <consortium name="The Broad Institute Genomics Platform"/>
            <consortium name="The Broad Institute Genome Sequencing Center for Infectious Disease"/>
            <person name="Wu L."/>
            <person name="Ma J."/>
        </authorList>
    </citation>
    <scope>NUCLEOTIDE SEQUENCE [LARGE SCALE GENOMIC DNA]</scope>
    <source>
        <strain evidence="7">TBRC 5832</strain>
    </source>
</reference>
<feature type="domain" description="Luciferase-like" evidence="5">
    <location>
        <begin position="9"/>
        <end position="205"/>
    </location>
</feature>